<dbReference type="KEGG" id="hazt:108677726"/>
<dbReference type="AlphaFoldDB" id="A0A8B7P5R5"/>
<sequence length="256" mass="28187">MTAFAFSGICTAYQFNRQHCSCLGGEKVIYVANSSISYGPPATVVPFRTAPYINTTVENIEFKQYQLVNFFSDVFSTVMKSFDGELLSDYRYNYVFPRVDGGYNAAHFVYLDVAFCVTDSPCGMPVLVNTTSPTYYILNECGNTIQLSPLNDGLLYSYSHPGFGCKAFPDGPTYNCSVTFTTANTRSFFYYGYFSGADGSCDGYTLGLEATWADTSKNVDLCSTAKLSEPFNSVTITLRGTAAAKTFKAGFSIYMY</sequence>
<dbReference type="Proteomes" id="UP000694843">
    <property type="component" value="Unplaced"/>
</dbReference>
<protein>
    <submittedName>
        <fullName evidence="2">Uncharacterized protein LOC108677726 isoform X1</fullName>
    </submittedName>
</protein>
<reference evidence="2" key="1">
    <citation type="submission" date="2025-08" db="UniProtKB">
        <authorList>
            <consortium name="RefSeq"/>
        </authorList>
    </citation>
    <scope>IDENTIFICATION</scope>
    <source>
        <tissue evidence="2">Whole organism</tissue>
    </source>
</reference>
<keyword evidence="1" id="KW-1185">Reference proteome</keyword>
<evidence type="ECO:0000313" key="1">
    <source>
        <dbReference type="Proteomes" id="UP000694843"/>
    </source>
</evidence>
<gene>
    <name evidence="2" type="primary">LOC108677726</name>
</gene>
<dbReference type="RefSeq" id="XP_018021484.2">
    <property type="nucleotide sequence ID" value="XM_018165995.2"/>
</dbReference>
<proteinExistence type="predicted"/>
<organism evidence="1 2">
    <name type="scientific">Hyalella azteca</name>
    <name type="common">Amphipod</name>
    <dbReference type="NCBI Taxonomy" id="294128"/>
    <lineage>
        <taxon>Eukaryota</taxon>
        <taxon>Metazoa</taxon>
        <taxon>Ecdysozoa</taxon>
        <taxon>Arthropoda</taxon>
        <taxon>Crustacea</taxon>
        <taxon>Multicrustacea</taxon>
        <taxon>Malacostraca</taxon>
        <taxon>Eumalacostraca</taxon>
        <taxon>Peracarida</taxon>
        <taxon>Amphipoda</taxon>
        <taxon>Senticaudata</taxon>
        <taxon>Talitrida</taxon>
        <taxon>Talitroidea</taxon>
        <taxon>Hyalellidae</taxon>
        <taxon>Hyalella</taxon>
    </lineage>
</organism>
<dbReference type="GeneID" id="108677726"/>
<evidence type="ECO:0000313" key="2">
    <source>
        <dbReference type="RefSeq" id="XP_018021484.2"/>
    </source>
</evidence>
<accession>A0A8B7P5R5</accession>
<name>A0A8B7P5R5_HYAAZ</name>